<dbReference type="PATRIC" id="fig|937777.3.peg.1440"/>
<dbReference type="RefSeq" id="WP_015235284.1">
    <property type="nucleotide sequence ID" value="NC_019793.1"/>
</dbReference>
<evidence type="ECO:0000313" key="1">
    <source>
        <dbReference type="EMBL" id="AFZ66976.1"/>
    </source>
</evidence>
<proteinExistence type="predicted"/>
<gene>
    <name evidence="1" type="ordered locus">Deipe_1435</name>
</gene>
<dbReference type="Proteomes" id="UP000010467">
    <property type="component" value="Chromosome"/>
</dbReference>
<accession>K9ZZE8</accession>
<protein>
    <submittedName>
        <fullName evidence="1">Uncharacterized protein</fullName>
    </submittedName>
</protein>
<evidence type="ECO:0000313" key="2">
    <source>
        <dbReference type="Proteomes" id="UP000010467"/>
    </source>
</evidence>
<dbReference type="AlphaFoldDB" id="K9ZZE8"/>
<dbReference type="STRING" id="937777.Deipe_1435"/>
<name>K9ZZE8_DEIPD</name>
<dbReference type="KEGG" id="dpd:Deipe_1435"/>
<keyword evidence="2" id="KW-1185">Reference proteome</keyword>
<reference evidence="2" key="1">
    <citation type="submission" date="2012-03" db="EMBL/GenBank/DDBJ databases">
        <title>Complete sequence of chromosome of Deinococcus peraridilitoris DSM 19664.</title>
        <authorList>
            <person name="Lucas S."/>
            <person name="Copeland A."/>
            <person name="Lapidus A."/>
            <person name="Glavina del Rio T."/>
            <person name="Dalin E."/>
            <person name="Tice H."/>
            <person name="Bruce D."/>
            <person name="Goodwin L."/>
            <person name="Pitluck S."/>
            <person name="Peters L."/>
            <person name="Mikhailova N."/>
            <person name="Lu M."/>
            <person name="Kyrpides N."/>
            <person name="Mavromatis K."/>
            <person name="Ivanova N."/>
            <person name="Brettin T."/>
            <person name="Detter J.C."/>
            <person name="Han C."/>
            <person name="Larimer F."/>
            <person name="Land M."/>
            <person name="Hauser L."/>
            <person name="Markowitz V."/>
            <person name="Cheng J.-F."/>
            <person name="Hugenholtz P."/>
            <person name="Woyke T."/>
            <person name="Wu D."/>
            <person name="Pukall R."/>
            <person name="Steenblock K."/>
            <person name="Brambilla E."/>
            <person name="Klenk H.-P."/>
            <person name="Eisen J.A."/>
        </authorList>
    </citation>
    <scope>NUCLEOTIDE SEQUENCE [LARGE SCALE GENOMIC DNA]</scope>
    <source>
        <strain evidence="2">DSM 19664 / LMG 22246 / CIP 109416 / KR-200</strain>
    </source>
</reference>
<sequence>MPRNKLVPDFSGGQAVTARVLNLIKENVVCELLPGEVLSSHTATSATKIPPGYSMMMYSTAGNDAGMPAGGTLPGMLLTYAAFNTNASLTNAWQQFTVTITTAGRQPRVFYRSLNPSSGTWLPWAEVAPGRLKVNTPGQSVGGSGGGAAIGLVGPLASTQPSTFVAAEPVAIRFTFTGVIEATTRWYSWGTLPAANLTLSTADGTQLTGAQWRKTDSTNGPAVWITNNYGATFTVATEVIFDPILLP</sequence>
<dbReference type="EMBL" id="CP003382">
    <property type="protein sequence ID" value="AFZ66976.1"/>
    <property type="molecule type" value="Genomic_DNA"/>
</dbReference>
<organism evidence="1 2">
    <name type="scientific">Deinococcus peraridilitoris (strain DSM 19664 / LMG 22246 / CIP 109416 / KR-200)</name>
    <dbReference type="NCBI Taxonomy" id="937777"/>
    <lineage>
        <taxon>Bacteria</taxon>
        <taxon>Thermotogati</taxon>
        <taxon>Deinococcota</taxon>
        <taxon>Deinococci</taxon>
        <taxon>Deinococcales</taxon>
        <taxon>Deinococcaceae</taxon>
        <taxon>Deinococcus</taxon>
    </lineage>
</organism>
<dbReference type="HOGENOM" id="CLU_1123116_0_0_0"/>